<evidence type="ECO:0000313" key="1">
    <source>
        <dbReference type="EMBL" id="GMN68815.1"/>
    </source>
</evidence>
<sequence>MEEVVVTCSNMVDDFHALAVMANCSGMESHVHPIALEVVVIYRCKEVVVICRCNELRWGWRWRWWRWRFVDVCRRRRSITDDSYALVAAVTYRDMVGSGLHALVVVGKHKCKAYNDRQPH</sequence>
<evidence type="ECO:0000313" key="3">
    <source>
        <dbReference type="Proteomes" id="UP001187192"/>
    </source>
</evidence>
<dbReference type="EMBL" id="BTGU01000701">
    <property type="protein sequence ID" value="GMN68815.1"/>
    <property type="molecule type" value="Genomic_DNA"/>
</dbReference>
<dbReference type="AlphaFoldDB" id="A0AA88E9J2"/>
<protein>
    <submittedName>
        <fullName evidence="1">Uncharacterized protein</fullName>
    </submittedName>
</protein>
<dbReference type="Proteomes" id="UP001187192">
    <property type="component" value="Unassembled WGS sequence"/>
</dbReference>
<accession>A0AA88E9J2</accession>
<organism evidence="1 3">
    <name type="scientific">Ficus carica</name>
    <name type="common">Common fig</name>
    <dbReference type="NCBI Taxonomy" id="3494"/>
    <lineage>
        <taxon>Eukaryota</taxon>
        <taxon>Viridiplantae</taxon>
        <taxon>Streptophyta</taxon>
        <taxon>Embryophyta</taxon>
        <taxon>Tracheophyta</taxon>
        <taxon>Spermatophyta</taxon>
        <taxon>Magnoliopsida</taxon>
        <taxon>eudicotyledons</taxon>
        <taxon>Gunneridae</taxon>
        <taxon>Pentapetalae</taxon>
        <taxon>rosids</taxon>
        <taxon>fabids</taxon>
        <taxon>Rosales</taxon>
        <taxon>Moraceae</taxon>
        <taxon>Ficeae</taxon>
        <taxon>Ficus</taxon>
    </lineage>
</organism>
<dbReference type="EMBL" id="BTGU01000705">
    <property type="protein sequence ID" value="GMN68830.1"/>
    <property type="molecule type" value="Genomic_DNA"/>
</dbReference>
<comment type="caution">
    <text evidence="1">The sequence shown here is derived from an EMBL/GenBank/DDBJ whole genome shotgun (WGS) entry which is preliminary data.</text>
</comment>
<name>A0AA88E9J2_FICCA</name>
<keyword evidence="3" id="KW-1185">Reference proteome</keyword>
<proteinExistence type="predicted"/>
<reference evidence="1" key="1">
    <citation type="submission" date="2023-07" db="EMBL/GenBank/DDBJ databases">
        <title>draft genome sequence of fig (Ficus carica).</title>
        <authorList>
            <person name="Takahashi T."/>
            <person name="Nishimura K."/>
        </authorList>
    </citation>
    <scope>NUCLEOTIDE SEQUENCE</scope>
</reference>
<gene>
    <name evidence="1" type="ORF">TIFTF001_037866</name>
    <name evidence="2" type="ORF">TIFTF001_037881</name>
</gene>
<evidence type="ECO:0000313" key="2">
    <source>
        <dbReference type="EMBL" id="GMN68830.1"/>
    </source>
</evidence>